<accession>A0A0J6FD83</accession>
<reference evidence="9 10" key="1">
    <citation type="submission" date="2007-06" db="EMBL/GenBank/DDBJ databases">
        <title>The Genome Sequence of Coccidioides posadasii RMSCC_3488.</title>
        <authorList>
            <consortium name="Coccidioides Genome Resources Consortium"/>
            <consortium name="The Broad Institute Genome Sequencing Platform"/>
            <person name="Henn M.R."/>
            <person name="Sykes S."/>
            <person name="Young S."/>
            <person name="Jaffe D."/>
            <person name="Berlin A."/>
            <person name="Alvarez P."/>
            <person name="Butler J."/>
            <person name="Gnerre S."/>
            <person name="Grabherr M."/>
            <person name="Mauceli E."/>
            <person name="Brockman W."/>
            <person name="Kodira C."/>
            <person name="Alvarado L."/>
            <person name="Zeng Q."/>
            <person name="Crawford M."/>
            <person name="Antoine C."/>
            <person name="Devon K."/>
            <person name="Galgiani J."/>
            <person name="Orsborn K."/>
            <person name="Lewis M.L."/>
            <person name="Nusbaum C."/>
            <person name="Galagan J."/>
            <person name="Birren B."/>
        </authorList>
    </citation>
    <scope>NUCLEOTIDE SEQUENCE [LARGE SCALE GENOMIC DNA]</scope>
    <source>
        <strain evidence="9 10">RMSCC 3488</strain>
    </source>
</reference>
<dbReference type="PANTHER" id="PTHR14052">
    <property type="entry name" value="ORIGIN RECOGNITION COMPLEX SUBUNIT 2"/>
    <property type="match status" value="1"/>
</dbReference>
<dbReference type="OrthoDB" id="346673at2759"/>
<comment type="subunit">
    <text evidence="5">Component of the origin recognition complex (ORC).</text>
</comment>
<dbReference type="InterPro" id="IPR007220">
    <property type="entry name" value="ORC2"/>
</dbReference>
<feature type="region of interest" description="Disordered" evidence="6">
    <location>
        <begin position="20"/>
        <end position="120"/>
    </location>
</feature>
<dbReference type="GO" id="GO:0005664">
    <property type="term" value="C:nuclear origin of replication recognition complex"/>
    <property type="evidence" value="ECO:0007669"/>
    <property type="project" value="UniProtKB-UniRule"/>
</dbReference>
<comment type="function">
    <text evidence="5">Component of the origin recognition complex (ORC) that binds origins of replication. DNA-binding is ATP-dependent. ORC is required to assemble the pre-replication complex necessary to initiate DNA replication.</text>
</comment>
<comment type="subcellular location">
    <subcellularLocation>
        <location evidence="1 5">Nucleus</location>
    </subcellularLocation>
</comment>
<dbReference type="InterPro" id="IPR056773">
    <property type="entry name" value="WHD_ORC2"/>
</dbReference>
<dbReference type="InterPro" id="IPR056772">
    <property type="entry name" value="RecA-like_ORC2"/>
</dbReference>
<feature type="domain" description="Origin recognition complex subunit 2 winged-helix" evidence="8">
    <location>
        <begin position="502"/>
        <end position="559"/>
    </location>
</feature>
<feature type="region of interest" description="Disordered" evidence="6">
    <location>
        <begin position="167"/>
        <end position="202"/>
    </location>
</feature>
<dbReference type="Pfam" id="PF24882">
    <property type="entry name" value="WHD_ORC2"/>
    <property type="match status" value="1"/>
</dbReference>
<evidence type="ECO:0000259" key="7">
    <source>
        <dbReference type="Pfam" id="PF04084"/>
    </source>
</evidence>
<dbReference type="GO" id="GO:0003688">
    <property type="term" value="F:DNA replication origin binding"/>
    <property type="evidence" value="ECO:0007669"/>
    <property type="project" value="UniProtKB-UniRule"/>
</dbReference>
<keyword evidence="4 5" id="KW-0539">Nucleus</keyword>
<dbReference type="Pfam" id="PF04084">
    <property type="entry name" value="RecA-like_ORC2"/>
    <property type="match status" value="1"/>
</dbReference>
<evidence type="ECO:0000259" key="8">
    <source>
        <dbReference type="Pfam" id="PF24882"/>
    </source>
</evidence>
<protein>
    <recommendedName>
        <fullName evidence="5">Origin recognition complex subunit 2</fullName>
    </recommendedName>
</protein>
<evidence type="ECO:0000313" key="9">
    <source>
        <dbReference type="EMBL" id="KMM67215.1"/>
    </source>
</evidence>
<dbReference type="GO" id="GO:0006260">
    <property type="term" value="P:DNA replication"/>
    <property type="evidence" value="ECO:0007669"/>
    <property type="project" value="UniProtKB-UniRule"/>
</dbReference>
<reference evidence="10" key="2">
    <citation type="journal article" date="2009" name="Genome Res.">
        <title>Comparative genomic analyses of the human fungal pathogens Coccidioides and their relatives.</title>
        <authorList>
            <person name="Sharpton T.J."/>
            <person name="Stajich J.E."/>
            <person name="Rounsley S.D."/>
            <person name="Gardner M.J."/>
            <person name="Wortman J.R."/>
            <person name="Jordar V.S."/>
            <person name="Maiti R."/>
            <person name="Kodira C.D."/>
            <person name="Neafsey D.E."/>
            <person name="Zeng Q."/>
            <person name="Hung C.-Y."/>
            <person name="McMahan C."/>
            <person name="Muszewska A."/>
            <person name="Grynberg M."/>
            <person name="Mandel M.A."/>
            <person name="Kellner E.M."/>
            <person name="Barker B.M."/>
            <person name="Galgiani J.N."/>
            <person name="Orbach M.J."/>
            <person name="Kirkland T.N."/>
            <person name="Cole G.T."/>
            <person name="Henn M.R."/>
            <person name="Birren B.W."/>
            <person name="Taylor J.W."/>
        </authorList>
    </citation>
    <scope>NUCLEOTIDE SEQUENCE [LARGE SCALE GENOMIC DNA]</scope>
    <source>
        <strain evidence="10">RMSCC 3488</strain>
    </source>
</reference>
<reference evidence="10" key="3">
    <citation type="journal article" date="2010" name="Genome Res.">
        <title>Population genomic sequencing of Coccidioides fungi reveals recent hybridization and transposon control.</title>
        <authorList>
            <person name="Neafsey D.E."/>
            <person name="Barker B.M."/>
            <person name="Sharpton T.J."/>
            <person name="Stajich J.E."/>
            <person name="Park D.J."/>
            <person name="Whiston E."/>
            <person name="Hung C.-Y."/>
            <person name="McMahan C."/>
            <person name="White J."/>
            <person name="Sykes S."/>
            <person name="Heiman D."/>
            <person name="Young S."/>
            <person name="Zeng Q."/>
            <person name="Abouelleil A."/>
            <person name="Aftuck L."/>
            <person name="Bessette D."/>
            <person name="Brown A."/>
            <person name="FitzGerald M."/>
            <person name="Lui A."/>
            <person name="Macdonald J.P."/>
            <person name="Priest M."/>
            <person name="Orbach M.J."/>
            <person name="Galgiani J.N."/>
            <person name="Kirkland T.N."/>
            <person name="Cole G.T."/>
            <person name="Birren B.W."/>
            <person name="Henn M.R."/>
            <person name="Taylor J.W."/>
            <person name="Rounsley S.D."/>
        </authorList>
    </citation>
    <scope>NUCLEOTIDE SEQUENCE [LARGE SCALE GENOMIC DNA]</scope>
    <source>
        <strain evidence="10">RMSCC 3488</strain>
    </source>
</reference>
<evidence type="ECO:0000256" key="2">
    <source>
        <dbReference type="ARBA" id="ARBA00007421"/>
    </source>
</evidence>
<dbReference type="EMBL" id="DS268110">
    <property type="protein sequence ID" value="KMM67215.1"/>
    <property type="molecule type" value="Genomic_DNA"/>
</dbReference>
<sequence>MLSQPALSMLMKLVMTVMKRKQSLASSDDDPLQVEESTPRKRRASPDDPETPQTSTPLSRLRSHSKPNHGHPPVDSPTPKPKRKPVLSTPNKTSKSRGIASDTPSRIKNADRSAKKKSAAILFNPNEDDLWNGGEKLAREIWDIEEETEGEDEINGILDTNEVPEAAKDGLNKSTGAPECNRQPRTRARRRTPTPDGDLPSHERYFFQNRPGRMLTSDNTLSKLILLTHEEYFDQLEKLDDPQSKEKEALIDIHERSFPQWNFELIEGFNICLYGYGSKRNLVQRFAGWLYERYSDPPTIVVVNGYATNVTLRSILATIISAVMGPEAPTKLGTQPSEVLDVLQSNLNVRPPKHSITVIINSIDAPPLRRQTHQTLLARLASLPHINIVATADTPNFLLLWDIGLRDQFNFAFHDCTTFAPYDAELNVVDEVHSLLGRKVRRIGGKQGVGFVLKSLPENTRKLYRLLITELLTMLGDQNISEGEVDQATTDPRDKTGNERRETVIEWRTLFHKATEEFISSSELMFRTQLKEFYDHQMIIPRTDSSGVEMLGVPLSQEEMESVLEDLVIEQ</sequence>
<name>A0A0J6FD83_COCPO</name>
<feature type="domain" description="Origin recognition complex subunit 2 RecA-like" evidence="7">
    <location>
        <begin position="246"/>
        <end position="416"/>
    </location>
</feature>
<dbReference type="PANTHER" id="PTHR14052:SF0">
    <property type="entry name" value="ORIGIN RECOGNITION COMPLEX SUBUNIT 2"/>
    <property type="match status" value="1"/>
</dbReference>
<dbReference type="AlphaFoldDB" id="A0A0J6FD83"/>
<evidence type="ECO:0000256" key="1">
    <source>
        <dbReference type="ARBA" id="ARBA00004123"/>
    </source>
</evidence>
<evidence type="ECO:0000256" key="5">
    <source>
        <dbReference type="RuleBase" id="RU368084"/>
    </source>
</evidence>
<evidence type="ECO:0000256" key="6">
    <source>
        <dbReference type="SAM" id="MobiDB-lite"/>
    </source>
</evidence>
<keyword evidence="3 5" id="KW-0235">DNA replication</keyword>
<evidence type="ECO:0000256" key="3">
    <source>
        <dbReference type="ARBA" id="ARBA00022705"/>
    </source>
</evidence>
<evidence type="ECO:0000313" key="10">
    <source>
        <dbReference type="Proteomes" id="UP000054567"/>
    </source>
</evidence>
<dbReference type="Proteomes" id="UP000054567">
    <property type="component" value="Unassembled WGS sequence"/>
</dbReference>
<comment type="similarity">
    <text evidence="2 5">Belongs to the ORC2 family.</text>
</comment>
<proteinExistence type="inferred from homology"/>
<dbReference type="VEuPathDB" id="FungiDB:CPAG_03549"/>
<organism evidence="9 10">
    <name type="scientific">Coccidioides posadasii RMSCC 3488</name>
    <dbReference type="NCBI Taxonomy" id="454284"/>
    <lineage>
        <taxon>Eukaryota</taxon>
        <taxon>Fungi</taxon>
        <taxon>Dikarya</taxon>
        <taxon>Ascomycota</taxon>
        <taxon>Pezizomycotina</taxon>
        <taxon>Eurotiomycetes</taxon>
        <taxon>Eurotiomycetidae</taxon>
        <taxon>Onygenales</taxon>
        <taxon>Onygenaceae</taxon>
        <taxon>Coccidioides</taxon>
    </lineage>
</organism>
<evidence type="ECO:0000256" key="4">
    <source>
        <dbReference type="ARBA" id="ARBA00023242"/>
    </source>
</evidence>
<gene>
    <name evidence="9" type="ORF">CPAG_03549</name>
</gene>